<evidence type="ECO:0000313" key="1">
    <source>
        <dbReference type="EMBL" id="THH05234.1"/>
    </source>
</evidence>
<reference evidence="1 2" key="1">
    <citation type="submission" date="2019-02" db="EMBL/GenBank/DDBJ databases">
        <title>Genome sequencing of the rare red list fungi Bondarzewia mesenterica.</title>
        <authorList>
            <person name="Buettner E."/>
            <person name="Kellner H."/>
        </authorList>
    </citation>
    <scope>NUCLEOTIDE SEQUENCE [LARGE SCALE GENOMIC DNA]</scope>
    <source>
        <strain evidence="1 2">DSM 108281</strain>
    </source>
</reference>
<gene>
    <name evidence="1" type="ORF">EW146_g9956</name>
</gene>
<accession>A0A4S4L1X5</accession>
<evidence type="ECO:0000313" key="2">
    <source>
        <dbReference type="Proteomes" id="UP000310158"/>
    </source>
</evidence>
<proteinExistence type="predicted"/>
<name>A0A4S4L1X5_9AGAM</name>
<organism evidence="1 2">
    <name type="scientific">Bondarzewia mesenterica</name>
    <dbReference type="NCBI Taxonomy" id="1095465"/>
    <lineage>
        <taxon>Eukaryota</taxon>
        <taxon>Fungi</taxon>
        <taxon>Dikarya</taxon>
        <taxon>Basidiomycota</taxon>
        <taxon>Agaricomycotina</taxon>
        <taxon>Agaricomycetes</taxon>
        <taxon>Russulales</taxon>
        <taxon>Bondarzewiaceae</taxon>
        <taxon>Bondarzewia</taxon>
    </lineage>
</organism>
<protein>
    <submittedName>
        <fullName evidence="1">Uncharacterized protein</fullName>
    </submittedName>
</protein>
<comment type="caution">
    <text evidence="1">The sequence shown here is derived from an EMBL/GenBank/DDBJ whole genome shotgun (WGS) entry which is preliminary data.</text>
</comment>
<dbReference type="EMBL" id="SGPL01001037">
    <property type="protein sequence ID" value="THH05234.1"/>
    <property type="molecule type" value="Genomic_DNA"/>
</dbReference>
<dbReference type="Proteomes" id="UP000310158">
    <property type="component" value="Unassembled WGS sequence"/>
</dbReference>
<keyword evidence="2" id="KW-1185">Reference proteome</keyword>
<sequence>MLPLDLNFAYTPVSIALGSRCSVKATEKTRTPIALGWILEKAQKYTSDASLRAGKCPCKAVGNNTSEYDSKRYIVQQEKALQGEV</sequence>
<dbReference type="AlphaFoldDB" id="A0A4S4L1X5"/>